<dbReference type="GeneID" id="26638031"/>
<dbReference type="EMBL" id="KF835987">
    <property type="protein sequence ID" value="AHY25100.1"/>
    <property type="molecule type" value="Genomic_DNA"/>
</dbReference>
<proteinExistence type="predicted"/>
<sequence>METLMKCTGAFLVILILGLSVLVGFVDDSSDVRVEENSVSVTTKGKVGVNITENMCINPTSGAIEFCL</sequence>
<organism evidence="1 2">
    <name type="scientific">Pectobacterium bacteriophage PM2</name>
    <dbReference type="NCBI Taxonomy" id="1429794"/>
    <lineage>
        <taxon>Viruses</taxon>
        <taxon>Duplodnaviria</taxon>
        <taxon>Heunggongvirae</taxon>
        <taxon>Uroviricota</taxon>
        <taxon>Caudoviricetes</taxon>
        <taxon>Pantevenvirales</taxon>
        <taxon>Straboviridae</taxon>
        <taxon>Tevenvirinae</taxon>
        <taxon>Mosugukvirus</taxon>
        <taxon>Mosugukvirus pm2</taxon>
    </lineage>
</organism>
<evidence type="ECO:0000313" key="2">
    <source>
        <dbReference type="Proteomes" id="UP000030739"/>
    </source>
</evidence>
<gene>
    <name evidence="1" type="ORF">PM2_138</name>
</gene>
<evidence type="ECO:0000313" key="1">
    <source>
        <dbReference type="EMBL" id="AHY25100.1"/>
    </source>
</evidence>
<dbReference type="KEGG" id="vg:26638031"/>
<dbReference type="Proteomes" id="UP000030739">
    <property type="component" value="Segment"/>
</dbReference>
<name>A0A0A0Q2F4_9CAUD</name>
<accession>A0A0A0Q2F4</accession>
<dbReference type="RefSeq" id="YP_009211559.1">
    <property type="nucleotide sequence ID" value="NC_028940.1"/>
</dbReference>
<keyword evidence="2" id="KW-1185">Reference proteome</keyword>
<reference evidence="1 2" key="1">
    <citation type="journal article" date="2015" name="Plant Pathol. J.">
        <title>Isolation and Genomic Characterization of the T4-Like Bacteriophage PM2 Infecting Pectobacterium carotovorum subsp. carotovorum.</title>
        <authorList>
            <person name="Lim J.A."/>
            <person name="Lee D.H."/>
            <person name="Heu S."/>
        </authorList>
    </citation>
    <scope>NUCLEOTIDE SEQUENCE [LARGE SCALE GENOMIC DNA]</scope>
</reference>
<protein>
    <submittedName>
        <fullName evidence="1">Uncharacterized protein</fullName>
    </submittedName>
</protein>